<organism evidence="1 2">
    <name type="scientific">Parasphingorhabdus halotolerans</name>
    <dbReference type="NCBI Taxonomy" id="2725558"/>
    <lineage>
        <taxon>Bacteria</taxon>
        <taxon>Pseudomonadati</taxon>
        <taxon>Pseudomonadota</taxon>
        <taxon>Alphaproteobacteria</taxon>
        <taxon>Sphingomonadales</taxon>
        <taxon>Sphingomonadaceae</taxon>
        <taxon>Parasphingorhabdus</taxon>
    </lineage>
</organism>
<accession>A0A6H2DL25</accession>
<protein>
    <submittedName>
        <fullName evidence="1">Uncharacterized protein</fullName>
    </submittedName>
</protein>
<dbReference type="RefSeq" id="WP_168818294.1">
    <property type="nucleotide sequence ID" value="NZ_CP051217.1"/>
</dbReference>
<gene>
    <name evidence="1" type="ORF">HF685_03315</name>
</gene>
<sequence>MNGKLEFSSYHFDEYDELCLISGSQHQIKILLVPPLFDEMNRMRRALVDAMHLLDECRIGSILPDLPGTNESLFPQGEANLTLWRSALNMCISQHTDCKSIASFRGGCLIDDFDCELPRWRFSPAKGRSMLRTMMRTRIASDKEAGNVTKMTDLQDQAISSNLNLAGNIIGPSMFAELDQAEPITLENTRVVRLESDSADADVKLAGSALWLRAEPDADQLISTAMANDLASWINS</sequence>
<reference evidence="1 2" key="1">
    <citation type="submission" date="2020-04" db="EMBL/GenBank/DDBJ databases">
        <title>Genome sequence for Sphingorhabdus sp. strain M1.</title>
        <authorList>
            <person name="Park S.-J."/>
        </authorList>
    </citation>
    <scope>NUCLEOTIDE SEQUENCE [LARGE SCALE GENOMIC DNA]</scope>
    <source>
        <strain evidence="1 2">JK6</strain>
    </source>
</reference>
<dbReference type="Proteomes" id="UP000501600">
    <property type="component" value="Chromosome"/>
</dbReference>
<dbReference type="EMBL" id="CP051217">
    <property type="protein sequence ID" value="QJB68451.1"/>
    <property type="molecule type" value="Genomic_DNA"/>
</dbReference>
<name>A0A6H2DL25_9SPHN</name>
<proteinExistence type="predicted"/>
<keyword evidence="2" id="KW-1185">Reference proteome</keyword>
<dbReference type="KEGG" id="phao:HF685_03315"/>
<dbReference type="AlphaFoldDB" id="A0A6H2DL25"/>
<evidence type="ECO:0000313" key="1">
    <source>
        <dbReference type="EMBL" id="QJB68451.1"/>
    </source>
</evidence>
<evidence type="ECO:0000313" key="2">
    <source>
        <dbReference type="Proteomes" id="UP000501600"/>
    </source>
</evidence>